<reference evidence="1 2" key="1">
    <citation type="submission" date="2017-09" db="EMBL/GenBank/DDBJ databases">
        <title>A multilocus sequence analysis scheme for characterization of bacteria in the genus Thioclava.</title>
        <authorList>
            <person name="Liu Y."/>
            <person name="Shao Z."/>
        </authorList>
    </citation>
    <scope>NUCLEOTIDE SEQUENCE [LARGE SCALE GENOMIC DNA]</scope>
    <source>
        <strain evidence="1 2">CAU 1312</strain>
    </source>
</reference>
<proteinExistence type="predicted"/>
<protein>
    <submittedName>
        <fullName evidence="1">Phosphoadenosine phosphosulfate reductase</fullName>
    </submittedName>
</protein>
<dbReference type="OrthoDB" id="7840273at2"/>
<keyword evidence="2" id="KW-1185">Reference proteome</keyword>
<gene>
    <name evidence="1" type="ORF">CLN94_04175</name>
</gene>
<dbReference type="AlphaFoldDB" id="A0A2A4CNY2"/>
<dbReference type="Proteomes" id="UP000243507">
    <property type="component" value="Unassembled WGS sequence"/>
</dbReference>
<dbReference type="EMBL" id="NTJD01000002">
    <property type="protein sequence ID" value="PCD77703.1"/>
    <property type="molecule type" value="Genomic_DNA"/>
</dbReference>
<organism evidence="1 2">
    <name type="scientific">Pseudothioclava arenosa</name>
    <dbReference type="NCBI Taxonomy" id="1795308"/>
    <lineage>
        <taxon>Bacteria</taxon>
        <taxon>Pseudomonadati</taxon>
        <taxon>Pseudomonadota</taxon>
        <taxon>Alphaproteobacteria</taxon>
        <taxon>Rhodobacterales</taxon>
        <taxon>Paracoccaceae</taxon>
        <taxon>Pseudothioclava</taxon>
    </lineage>
</organism>
<sequence>MHSTSEIRRNMKDLGNEDWREALAEIAEEDGYFEPLAPDHFAAFVDAGPQLLVSFESRTRIRALRPDHLPYGLSLAQSHGWSSLTLVAEDETWFRDERVYGYFDRLIDEAFFEDFDRVVFYGEGAGGYAACAYSVSAPGATVVALRPQATLAPAIAGWDDRFPQMRRRDFTRRFGFAPDMMEGAGAGFVVFDPFERLDAMHAALFARPGTTLIRCRNMGLDLERMLASLGVLDTVLERAMAGHLTEADFWPLLRARHSLPQYLRHLAGRLHDHDRVYLEALLCRNVTERLKDPRFHSRYKELDEQLSRNGVTLPPPRL</sequence>
<name>A0A2A4CNY2_9RHOB</name>
<evidence type="ECO:0000313" key="2">
    <source>
        <dbReference type="Proteomes" id="UP000243507"/>
    </source>
</evidence>
<evidence type="ECO:0000313" key="1">
    <source>
        <dbReference type="EMBL" id="PCD77703.1"/>
    </source>
</evidence>
<accession>A0A2A4CNY2</accession>
<dbReference type="SUPFAM" id="SSF53474">
    <property type="entry name" value="alpha/beta-Hydrolases"/>
    <property type="match status" value="1"/>
</dbReference>
<dbReference type="InterPro" id="IPR029058">
    <property type="entry name" value="AB_hydrolase_fold"/>
</dbReference>
<comment type="caution">
    <text evidence="1">The sequence shown here is derived from an EMBL/GenBank/DDBJ whole genome shotgun (WGS) entry which is preliminary data.</text>
</comment>